<dbReference type="InterPro" id="IPR032518">
    <property type="entry name" value="HepII_N"/>
</dbReference>
<dbReference type="EMBL" id="JBHTKA010000007">
    <property type="protein sequence ID" value="MFD1001110.1"/>
    <property type="molecule type" value="Genomic_DNA"/>
</dbReference>
<dbReference type="Pfam" id="PF16332">
    <property type="entry name" value="DUF4962"/>
    <property type="match status" value="1"/>
</dbReference>
<sequence length="794" mass="89775">MMSFIKYFEDISKVVRGMMLAMAFVSGILYPAVSQSNGDGKRPGLFFTSERVQHLQQQIKRDTAMARAWSDMKDKADRAIAEGKNASIEGLSLAWCMTRDKKYAEAAKSQLLQLISRKQWDGMDDRTPRWNSGLNTAHTCFATSLAYDCIYDNLQKDERGKIAEGIVKLGIKPLLEDWLSEDKRIHSLNSMGHNWWSACAYMAGVASIAVRNEVPEASTWARDIMEASKEWFAFDGSILENKPANFDAAGGFYESISYADFGLSEYLYFRIAYTNAFGTVAMPYDAMLEKTADWFINGSYPNTNRLMSLNFGDSNPFANGIKPVKLLLALGFRKDRYFWYLQQTRNSTFRDIYSPVGLVFEPEYPVKISSPDLPPSAIYSDMGWAMLRSSWHKNETLLGVKCGYTWNHAHADAGSFVLYHKGKNLLIDGGDVNYGLPEYSSYFVRSEAHNVILFNGKAQEAQDQYHAVKNPGHLYNLMDAGDLKYILADATGPTSHFFLRNYRNFLWIGNVILVIDDVKTYEAGKLEWLLHGDKEMRKKGPDLEVIDDSAAVLVRPLFPETLPMGYAHDFPEKMRLEERTGIKDRDASKKINYYAIIPPEPTRQTKFITAILLLDDANKKVETFTGSSGASGASGRSNLPVIEKLEGKDMIGVKITQQGTVTYIYVNLLADGRLMHRNSINTMDGWETDAYLMAVTYPEKKESNEPSRYFIANGSYLRKNNEVILHSLSKVFLCAEKKDNRMNVLLQGQPLIRVKLKAVTKPAVLTVNNTSVQSVYTQGHLRIEIDHTRKPEKK</sequence>
<dbReference type="InterPro" id="IPR012480">
    <property type="entry name" value="Hepar_II_III_C"/>
</dbReference>
<dbReference type="Pfam" id="PF07940">
    <property type="entry name" value="Hepar_II_III_C"/>
    <property type="match status" value="1"/>
</dbReference>
<organism evidence="7 8">
    <name type="scientific">Ohtaekwangia kribbensis</name>
    <dbReference type="NCBI Taxonomy" id="688913"/>
    <lineage>
        <taxon>Bacteria</taxon>
        <taxon>Pseudomonadati</taxon>
        <taxon>Bacteroidota</taxon>
        <taxon>Cytophagia</taxon>
        <taxon>Cytophagales</taxon>
        <taxon>Fulvivirgaceae</taxon>
        <taxon>Ohtaekwangia</taxon>
    </lineage>
</organism>
<dbReference type="RefSeq" id="WP_377580560.1">
    <property type="nucleotide sequence ID" value="NZ_JBHTKA010000007.1"/>
</dbReference>
<dbReference type="Gene3D" id="1.50.10.100">
    <property type="entry name" value="Chondroitin AC/alginate lyase"/>
    <property type="match status" value="1"/>
</dbReference>
<evidence type="ECO:0000256" key="4">
    <source>
        <dbReference type="ARBA" id="ARBA00023239"/>
    </source>
</evidence>
<keyword evidence="3" id="KW-0574">Periplasm</keyword>
<dbReference type="Proteomes" id="UP001597112">
    <property type="component" value="Unassembled WGS sequence"/>
</dbReference>
<dbReference type="SUPFAM" id="SSF48230">
    <property type="entry name" value="Chondroitin AC/alginate lyase"/>
    <property type="match status" value="1"/>
</dbReference>
<proteinExistence type="predicted"/>
<name>A0ABW3K4D2_9BACT</name>
<keyword evidence="2" id="KW-0732">Signal</keyword>
<evidence type="ECO:0000313" key="7">
    <source>
        <dbReference type="EMBL" id="MFD1001110.1"/>
    </source>
</evidence>
<evidence type="ECO:0000256" key="3">
    <source>
        <dbReference type="ARBA" id="ARBA00022764"/>
    </source>
</evidence>
<gene>
    <name evidence="7" type="ORF">ACFQ21_17415</name>
</gene>
<feature type="domain" description="Heparinase II/III-like C-terminal" evidence="5">
    <location>
        <begin position="374"/>
        <end position="536"/>
    </location>
</feature>
<keyword evidence="4" id="KW-0456">Lyase</keyword>
<accession>A0ABW3K4D2</accession>
<evidence type="ECO:0000256" key="1">
    <source>
        <dbReference type="ARBA" id="ARBA00004418"/>
    </source>
</evidence>
<dbReference type="Gene3D" id="2.70.98.70">
    <property type="match status" value="1"/>
</dbReference>
<protein>
    <submittedName>
        <fullName evidence="7">Heparinase II/III family protein</fullName>
    </submittedName>
</protein>
<dbReference type="PANTHER" id="PTHR39210">
    <property type="entry name" value="HEPARIN-SULFATE LYASE"/>
    <property type="match status" value="1"/>
</dbReference>
<reference evidence="8" key="1">
    <citation type="journal article" date="2019" name="Int. J. Syst. Evol. Microbiol.">
        <title>The Global Catalogue of Microorganisms (GCM) 10K type strain sequencing project: providing services to taxonomists for standard genome sequencing and annotation.</title>
        <authorList>
            <consortium name="The Broad Institute Genomics Platform"/>
            <consortium name="The Broad Institute Genome Sequencing Center for Infectious Disease"/>
            <person name="Wu L."/>
            <person name="Ma J."/>
        </authorList>
    </citation>
    <scope>NUCLEOTIDE SEQUENCE [LARGE SCALE GENOMIC DNA]</scope>
    <source>
        <strain evidence="8">CCUG 58938</strain>
    </source>
</reference>
<evidence type="ECO:0000259" key="5">
    <source>
        <dbReference type="Pfam" id="PF07940"/>
    </source>
</evidence>
<comment type="caution">
    <text evidence="7">The sequence shown here is derived from an EMBL/GenBank/DDBJ whole genome shotgun (WGS) entry which is preliminary data.</text>
</comment>
<evidence type="ECO:0000313" key="8">
    <source>
        <dbReference type="Proteomes" id="UP001597112"/>
    </source>
</evidence>
<dbReference type="PANTHER" id="PTHR39210:SF1">
    <property type="entry name" value="HEPARIN-SULFATE LYASE"/>
    <property type="match status" value="1"/>
</dbReference>
<evidence type="ECO:0000259" key="6">
    <source>
        <dbReference type="Pfam" id="PF16332"/>
    </source>
</evidence>
<comment type="subcellular location">
    <subcellularLocation>
        <location evidence="1">Periplasm</location>
    </subcellularLocation>
</comment>
<dbReference type="InterPro" id="IPR008929">
    <property type="entry name" value="Chondroitin_lyas"/>
</dbReference>
<feature type="domain" description="Heparinase II N-terminal" evidence="6">
    <location>
        <begin position="56"/>
        <end position="223"/>
    </location>
</feature>
<keyword evidence="8" id="KW-1185">Reference proteome</keyword>
<evidence type="ECO:0000256" key="2">
    <source>
        <dbReference type="ARBA" id="ARBA00022729"/>
    </source>
</evidence>